<proteinExistence type="inferred from homology"/>
<comment type="caution">
    <text evidence="9">The sequence shown here is derived from an EMBL/GenBank/DDBJ whole genome shotgun (WGS) entry which is preliminary data.</text>
</comment>
<feature type="transmembrane region" description="Helical" evidence="7">
    <location>
        <begin position="246"/>
        <end position="269"/>
    </location>
</feature>
<evidence type="ECO:0000256" key="2">
    <source>
        <dbReference type="ARBA" id="ARBA00005236"/>
    </source>
</evidence>
<feature type="transmembrane region" description="Helical" evidence="7">
    <location>
        <begin position="340"/>
        <end position="361"/>
    </location>
</feature>
<name>A0A4R1QYH3_9FIRM</name>
<keyword evidence="9" id="KW-0449">Lipoprotein</keyword>
<dbReference type="Proteomes" id="UP000295718">
    <property type="component" value="Unassembled WGS sequence"/>
</dbReference>
<feature type="transmembrane region" description="Helical" evidence="7">
    <location>
        <begin position="467"/>
        <end position="487"/>
    </location>
</feature>
<evidence type="ECO:0000256" key="6">
    <source>
        <dbReference type="ARBA" id="ARBA00023136"/>
    </source>
</evidence>
<accession>A0A4R1QYH3</accession>
<feature type="transmembrane region" description="Helical" evidence="7">
    <location>
        <begin position="690"/>
        <end position="715"/>
    </location>
</feature>
<reference evidence="9 10" key="1">
    <citation type="submission" date="2019-03" db="EMBL/GenBank/DDBJ databases">
        <title>Genomic Encyclopedia of Type Strains, Phase IV (KMG-IV): sequencing the most valuable type-strain genomes for metagenomic binning, comparative biology and taxonomic classification.</title>
        <authorList>
            <person name="Goeker M."/>
        </authorList>
    </citation>
    <scope>NUCLEOTIDE SEQUENCE [LARGE SCALE GENOMIC DNA]</scope>
    <source>
        <strain evidence="9 10">DSM 100556</strain>
    </source>
</reference>
<keyword evidence="3" id="KW-1003">Cell membrane</keyword>
<evidence type="ECO:0000256" key="7">
    <source>
        <dbReference type="SAM" id="Phobius"/>
    </source>
</evidence>
<comment type="similarity">
    <text evidence="2">Belongs to the ABC-4 integral membrane protein family. LolC/E subfamily.</text>
</comment>
<organism evidence="9 10">
    <name type="scientific">Kineothrix alysoides</name>
    <dbReference type="NCBI Taxonomy" id="1469948"/>
    <lineage>
        <taxon>Bacteria</taxon>
        <taxon>Bacillati</taxon>
        <taxon>Bacillota</taxon>
        <taxon>Clostridia</taxon>
        <taxon>Lachnospirales</taxon>
        <taxon>Lachnospiraceae</taxon>
        <taxon>Kineothrix</taxon>
    </lineage>
</organism>
<dbReference type="RefSeq" id="WP_031390784.1">
    <property type="nucleotide sequence ID" value="NZ_JPNB01000001.1"/>
</dbReference>
<keyword evidence="5 7" id="KW-1133">Transmembrane helix</keyword>
<dbReference type="PROSITE" id="PS51257">
    <property type="entry name" value="PROKAR_LIPOPROTEIN"/>
    <property type="match status" value="1"/>
</dbReference>
<protein>
    <submittedName>
        <fullName evidence="9">ABC-type lipoprotein release transport system permease subunit</fullName>
    </submittedName>
</protein>
<dbReference type="InterPro" id="IPR051447">
    <property type="entry name" value="Lipoprotein-release_system"/>
</dbReference>
<dbReference type="InterPro" id="IPR003838">
    <property type="entry name" value="ABC3_permease_C"/>
</dbReference>
<dbReference type="PANTHER" id="PTHR30489:SF0">
    <property type="entry name" value="LIPOPROTEIN-RELEASING SYSTEM TRANSMEMBRANE PROTEIN LOLE"/>
    <property type="match status" value="1"/>
</dbReference>
<evidence type="ECO:0000313" key="10">
    <source>
        <dbReference type="Proteomes" id="UP000295718"/>
    </source>
</evidence>
<evidence type="ECO:0000259" key="8">
    <source>
        <dbReference type="Pfam" id="PF02687"/>
    </source>
</evidence>
<feature type="transmembrane region" description="Helical" evidence="7">
    <location>
        <begin position="387"/>
        <end position="404"/>
    </location>
</feature>
<dbReference type="OrthoDB" id="1711021at2"/>
<evidence type="ECO:0000256" key="4">
    <source>
        <dbReference type="ARBA" id="ARBA00022692"/>
    </source>
</evidence>
<feature type="transmembrane region" description="Helical" evidence="7">
    <location>
        <begin position="410"/>
        <end position="433"/>
    </location>
</feature>
<feature type="transmembrane region" description="Helical" evidence="7">
    <location>
        <begin position="20"/>
        <end position="39"/>
    </location>
</feature>
<comment type="subcellular location">
    <subcellularLocation>
        <location evidence="1">Cell membrane</location>
        <topology evidence="1">Multi-pass membrane protein</topology>
    </subcellularLocation>
</comment>
<feature type="transmembrane region" description="Helical" evidence="7">
    <location>
        <begin position="741"/>
        <end position="765"/>
    </location>
</feature>
<keyword evidence="4 7" id="KW-0812">Transmembrane</keyword>
<dbReference type="Pfam" id="PF02687">
    <property type="entry name" value="FtsX"/>
    <property type="match status" value="1"/>
</dbReference>
<evidence type="ECO:0000256" key="1">
    <source>
        <dbReference type="ARBA" id="ARBA00004651"/>
    </source>
</evidence>
<evidence type="ECO:0000313" key="9">
    <source>
        <dbReference type="EMBL" id="TCL57590.1"/>
    </source>
</evidence>
<evidence type="ECO:0000256" key="5">
    <source>
        <dbReference type="ARBA" id="ARBA00022989"/>
    </source>
</evidence>
<evidence type="ECO:0000256" key="3">
    <source>
        <dbReference type="ARBA" id="ARBA00022475"/>
    </source>
</evidence>
<dbReference type="STRING" id="1469948.GCA_000732725_02093"/>
<feature type="transmembrane region" description="Helical" evidence="7">
    <location>
        <begin position="785"/>
        <end position="806"/>
    </location>
</feature>
<dbReference type="EMBL" id="SLUO01000008">
    <property type="protein sequence ID" value="TCL57590.1"/>
    <property type="molecule type" value="Genomic_DNA"/>
</dbReference>
<sequence length="821" mass="90938">MLILSKYIVRNIFENKVRSAIVLVIVVLASCVSIITLNLQQVVEGTYESVYRASIGDANITMEGQSDFNENQVNYGGVTVEKIERILTLYGKFIANGKSLKADIRGVDIQEYINMGSVNLLNNVKELQRGECVISAKTSKEYRLNTGDTVTVYVHSQPHEFTVAAIGESNKTFYEEKGNIQLLISLDDANGILGTENMISKLRLKAAGDTTDAVEKLRLENKDLSIAAGEEYDNLHFQMQTVSSSMLIVLCIIILVGGYIISSIAEVIVTDRIPIIGTFRSIGTDQVKIEKVLLMEFMAYGFIGTAIGIIAGMAGLPYVADLFNQYKEYGVRTAVSFNTWYFVIASGIGIFLPPAVALVSVKRVSKKNLKDVVLRVDDSKEIRKSNYLTKTIVAFEISLLLYFFNQKDNFIIGLLGISALIAGGVFLVQFILVKILGLFNKAHLLNGSAELGINNLKNNRFIRNNSSMIVVISMIFMIIATIINGIANTAQMDLDSYGFDMIAILNGDENVSEEDIASYQGVSGAYESYEVMAYGDYANGYCRVYGIDKFSELNQYMKALRYNGTDLDAKLSKIKNGIVIDQYWARVQNIKVGDKIKLYYDDKKTTKAADFVVADIWDCSKGTTDRVFVGISLDNYKRIFDEVPERILAITQSNPEMISDQIAEDYVDTDISVMTAEEFLSQQVATVNTILGILIASVILCGCVIIIGISSNLIVSFIQRKKEFATLYSVCMDMHQLKSMLIWETVASYVGIIITIVLLSVPIVMSIPKFTNGLGLIIDFNLNPSIMIGIMAAIFIILSLTVIGPIKKIGEMNIVKELKYE</sequence>
<keyword evidence="10" id="KW-1185">Reference proteome</keyword>
<dbReference type="GO" id="GO:0098797">
    <property type="term" value="C:plasma membrane protein complex"/>
    <property type="evidence" value="ECO:0007669"/>
    <property type="project" value="TreeGrafter"/>
</dbReference>
<feature type="domain" description="ABC3 transporter permease C-terminal" evidence="8">
    <location>
        <begin position="248"/>
        <end position="368"/>
    </location>
</feature>
<dbReference type="GO" id="GO:0044874">
    <property type="term" value="P:lipoprotein localization to outer membrane"/>
    <property type="evidence" value="ECO:0007669"/>
    <property type="project" value="TreeGrafter"/>
</dbReference>
<keyword evidence="6 7" id="KW-0472">Membrane</keyword>
<dbReference type="AlphaFoldDB" id="A0A4R1QYH3"/>
<dbReference type="PANTHER" id="PTHR30489">
    <property type="entry name" value="LIPOPROTEIN-RELEASING SYSTEM TRANSMEMBRANE PROTEIN LOLE"/>
    <property type="match status" value="1"/>
</dbReference>
<gene>
    <name evidence="9" type="ORF">EDD76_108125</name>
</gene>
<feature type="transmembrane region" description="Helical" evidence="7">
    <location>
        <begin position="297"/>
        <end position="320"/>
    </location>
</feature>